<dbReference type="Pfam" id="PF00563">
    <property type="entry name" value="EAL"/>
    <property type="match status" value="1"/>
</dbReference>
<dbReference type="InterPro" id="IPR052155">
    <property type="entry name" value="Biofilm_reg_signaling"/>
</dbReference>
<evidence type="ECO:0000259" key="2">
    <source>
        <dbReference type="PROSITE" id="PS50113"/>
    </source>
</evidence>
<protein>
    <submittedName>
        <fullName evidence="6">PAS domain S-box/diguanylate cyclase (GGDEF) domain-containing protein</fullName>
        <ecNumber evidence="6">3.1.4.52</ecNumber>
    </submittedName>
</protein>
<dbReference type="Proteomes" id="UP000308489">
    <property type="component" value="Chromosome 1"/>
</dbReference>
<dbReference type="PROSITE" id="PS50883">
    <property type="entry name" value="EAL"/>
    <property type="match status" value="1"/>
</dbReference>
<feature type="domain" description="GGDEF" evidence="5">
    <location>
        <begin position="541"/>
        <end position="674"/>
    </location>
</feature>
<dbReference type="PANTHER" id="PTHR44757:SF2">
    <property type="entry name" value="BIOFILM ARCHITECTURE MAINTENANCE PROTEIN MBAA"/>
    <property type="match status" value="1"/>
</dbReference>
<feature type="transmembrane region" description="Helical" evidence="1">
    <location>
        <begin position="6"/>
        <end position="27"/>
    </location>
</feature>
<sequence>MEIRKRLPLTIILLIITPLMLLAVISYKNFSKALTKSSIDTIDKVTDIASKQLEDLIVAQKLETKNIADRERVKSVFTENNNEINMRHVTYIFKNAKSLSKDIIDTVLFDKNGVVIINSNKENNNELQSFIKSNKEMLKKDMVITDTNLTGKVRKNSYIISQPVKDRKGNVYGCIANIYNYNSMYNVIKDAKVGESSHITLVHKNGQILGSTNDKKDTLMKNGDITNIKGIEHKIKEIKKNDSEVIGYRAIKDNGLVLILGQSLSEINRPARKIMIIIFILMIIFTLLGMFLAVGCSRVITDPISDLMNTMELATVDNFNIMSTYKGNNEIGRLSSSFNSMIKKLKDSYEELTRVYGKLSVTEEELRAKYIQLKENERNLKVMEEKYRFAVDGSNDAIWEYNINNGDMFFSSKWKEIVLKEIVFAETFPVILEQIVFKEDLKAAIENYNQCINNDGISFNQEFRSKEKKDRWILIRGTIQKDEKGNPIKISGTATDITYRKRDEERIKFLAYYDTLTNIPNRAYFLDNIDKILSDTIKAKGQGAMLFIGLDNFKKINDNLGHSVGDILLKKISKSLKTIVRNKGTVCRYGGDEFLIILNSIMNKEDVKIFSQEILDTLNGKFLVGNRYIYFSVSVGVALFPADGLKGTILLKNADTAMHRAKELGKNRCEFYDVLMSIELKRKSTIEHMLREALKNNGFIIHYQPKVHFKTGEIHGFEALLRLKDNEEGMISPKEFIPIAEETGLIIPMGYWVISEICKQNKLWRDKGLSYEKISVNISPKQLEHKRFLSNVRDIINNSGVAPKDLDFEITENILVEEKEIKISILKEIQNMGISISLDDFGTGYCSLNYLKTFPVNTIKIDKSFIDDICIDKIKEYIIDGVIVVAKNMNLDIVVEGVETKDQYEILKKKSCDLVQGYLFSKPIPNYVAEEYLYNGIYIAE</sequence>
<organism evidence="6 7">
    <name type="scientific">Hathewaya histolytica</name>
    <name type="common">Clostridium histolyticum</name>
    <dbReference type="NCBI Taxonomy" id="1498"/>
    <lineage>
        <taxon>Bacteria</taxon>
        <taxon>Bacillati</taxon>
        <taxon>Bacillota</taxon>
        <taxon>Clostridia</taxon>
        <taxon>Eubacteriales</taxon>
        <taxon>Clostridiaceae</taxon>
        <taxon>Hathewaya</taxon>
    </lineage>
</organism>
<reference evidence="6 7" key="1">
    <citation type="submission" date="2019-05" db="EMBL/GenBank/DDBJ databases">
        <authorList>
            <consortium name="Pathogen Informatics"/>
        </authorList>
    </citation>
    <scope>NUCLEOTIDE SEQUENCE [LARGE SCALE GENOMIC DNA]</scope>
    <source>
        <strain evidence="6 7">NCTC503</strain>
    </source>
</reference>
<feature type="transmembrane region" description="Helical" evidence="1">
    <location>
        <begin position="274"/>
        <end position="294"/>
    </location>
</feature>
<proteinExistence type="predicted"/>
<dbReference type="SUPFAM" id="SSF141868">
    <property type="entry name" value="EAL domain-like"/>
    <property type="match status" value="1"/>
</dbReference>
<dbReference type="GO" id="GO:0071111">
    <property type="term" value="F:cyclic-guanylate-specific phosphodiesterase activity"/>
    <property type="evidence" value="ECO:0007669"/>
    <property type="project" value="UniProtKB-EC"/>
</dbReference>
<keyword evidence="6" id="KW-0378">Hydrolase</keyword>
<gene>
    <name evidence="6" type="primary">gmr</name>
    <name evidence="6" type="ORF">NCTC503_00824</name>
</gene>
<dbReference type="Pfam" id="PF08447">
    <property type="entry name" value="PAS_3"/>
    <property type="match status" value="1"/>
</dbReference>
<dbReference type="CDD" id="cd01949">
    <property type="entry name" value="GGDEF"/>
    <property type="match status" value="1"/>
</dbReference>
<dbReference type="CDD" id="cd01948">
    <property type="entry name" value="EAL"/>
    <property type="match status" value="1"/>
</dbReference>
<dbReference type="GO" id="GO:0016020">
    <property type="term" value="C:membrane"/>
    <property type="evidence" value="ECO:0007669"/>
    <property type="project" value="InterPro"/>
</dbReference>
<dbReference type="SUPFAM" id="SSF55785">
    <property type="entry name" value="PYP-like sensor domain (PAS domain)"/>
    <property type="match status" value="1"/>
</dbReference>
<dbReference type="OrthoDB" id="9762141at2"/>
<dbReference type="Gene3D" id="3.30.450.20">
    <property type="entry name" value="PAS domain"/>
    <property type="match status" value="1"/>
</dbReference>
<dbReference type="SUPFAM" id="SSF158472">
    <property type="entry name" value="HAMP domain-like"/>
    <property type="match status" value="1"/>
</dbReference>
<dbReference type="InterPro" id="IPR035965">
    <property type="entry name" value="PAS-like_dom_sf"/>
</dbReference>
<dbReference type="InterPro" id="IPR043128">
    <property type="entry name" value="Rev_trsase/Diguanyl_cyclase"/>
</dbReference>
<dbReference type="CDD" id="cd18774">
    <property type="entry name" value="PDC2_HK_sensor"/>
    <property type="match status" value="1"/>
</dbReference>
<dbReference type="InterPro" id="IPR001633">
    <property type="entry name" value="EAL_dom"/>
</dbReference>
<evidence type="ECO:0000256" key="1">
    <source>
        <dbReference type="SAM" id="Phobius"/>
    </source>
</evidence>
<dbReference type="EC" id="3.1.4.52" evidence="6"/>
<dbReference type="SUPFAM" id="SSF55073">
    <property type="entry name" value="Nucleotide cyclase"/>
    <property type="match status" value="1"/>
</dbReference>
<dbReference type="KEGG" id="hhw:NCTC503_00824"/>
<accession>A0A4U9R3J9</accession>
<evidence type="ECO:0000313" key="7">
    <source>
        <dbReference type="Proteomes" id="UP000308489"/>
    </source>
</evidence>
<dbReference type="PROSITE" id="PS50885">
    <property type="entry name" value="HAMP"/>
    <property type="match status" value="1"/>
</dbReference>
<evidence type="ECO:0000259" key="4">
    <source>
        <dbReference type="PROSITE" id="PS50885"/>
    </source>
</evidence>
<dbReference type="SMART" id="SM00267">
    <property type="entry name" value="GGDEF"/>
    <property type="match status" value="1"/>
</dbReference>
<dbReference type="EMBL" id="LR590481">
    <property type="protein sequence ID" value="VTQ85795.1"/>
    <property type="molecule type" value="Genomic_DNA"/>
</dbReference>
<dbReference type="Gene3D" id="3.30.70.270">
    <property type="match status" value="1"/>
</dbReference>
<dbReference type="SMART" id="SM00052">
    <property type="entry name" value="EAL"/>
    <property type="match status" value="1"/>
</dbReference>
<keyword evidence="1" id="KW-0812">Transmembrane</keyword>
<feature type="domain" description="HAMP" evidence="4">
    <location>
        <begin position="298"/>
        <end position="350"/>
    </location>
</feature>
<dbReference type="SMART" id="SM00304">
    <property type="entry name" value="HAMP"/>
    <property type="match status" value="1"/>
</dbReference>
<feature type="domain" description="EAL" evidence="3">
    <location>
        <begin position="683"/>
        <end position="937"/>
    </location>
</feature>
<evidence type="ECO:0000313" key="6">
    <source>
        <dbReference type="EMBL" id="VTQ85795.1"/>
    </source>
</evidence>
<feature type="domain" description="PAC" evidence="2">
    <location>
        <begin position="457"/>
        <end position="509"/>
    </location>
</feature>
<dbReference type="Pfam" id="PF00990">
    <property type="entry name" value="GGDEF"/>
    <property type="match status" value="1"/>
</dbReference>
<keyword evidence="7" id="KW-1185">Reference proteome</keyword>
<dbReference type="PROSITE" id="PS50887">
    <property type="entry name" value="GGDEF"/>
    <property type="match status" value="1"/>
</dbReference>
<dbReference type="CDD" id="cd06225">
    <property type="entry name" value="HAMP"/>
    <property type="match status" value="1"/>
</dbReference>
<dbReference type="InterPro" id="IPR000700">
    <property type="entry name" value="PAS-assoc_C"/>
</dbReference>
<dbReference type="PANTHER" id="PTHR44757">
    <property type="entry name" value="DIGUANYLATE CYCLASE DGCP"/>
    <property type="match status" value="1"/>
</dbReference>
<dbReference type="GO" id="GO:0007165">
    <property type="term" value="P:signal transduction"/>
    <property type="evidence" value="ECO:0007669"/>
    <property type="project" value="InterPro"/>
</dbReference>
<dbReference type="PROSITE" id="PS50113">
    <property type="entry name" value="PAC"/>
    <property type="match status" value="1"/>
</dbReference>
<dbReference type="Gene3D" id="3.20.20.450">
    <property type="entry name" value="EAL domain"/>
    <property type="match status" value="1"/>
</dbReference>
<dbReference type="InterPro" id="IPR000160">
    <property type="entry name" value="GGDEF_dom"/>
</dbReference>
<dbReference type="InterPro" id="IPR029787">
    <property type="entry name" value="Nucleotide_cyclase"/>
</dbReference>
<dbReference type="InterPro" id="IPR035919">
    <property type="entry name" value="EAL_sf"/>
</dbReference>
<keyword evidence="1" id="KW-0472">Membrane</keyword>
<name>A0A4U9R3J9_HATHI</name>
<keyword evidence="1" id="KW-1133">Transmembrane helix</keyword>
<evidence type="ECO:0000259" key="3">
    <source>
        <dbReference type="PROSITE" id="PS50883"/>
    </source>
</evidence>
<dbReference type="InterPro" id="IPR013655">
    <property type="entry name" value="PAS_fold_3"/>
</dbReference>
<dbReference type="NCBIfam" id="TIGR00254">
    <property type="entry name" value="GGDEF"/>
    <property type="match status" value="1"/>
</dbReference>
<evidence type="ECO:0000259" key="5">
    <source>
        <dbReference type="PROSITE" id="PS50887"/>
    </source>
</evidence>
<dbReference type="AlphaFoldDB" id="A0A4U9R3J9"/>
<dbReference type="Gene3D" id="6.10.340.10">
    <property type="match status" value="1"/>
</dbReference>
<dbReference type="InterPro" id="IPR003660">
    <property type="entry name" value="HAMP_dom"/>
</dbReference>
<dbReference type="RefSeq" id="WP_138209543.1">
    <property type="nucleotide sequence ID" value="NZ_CBCRUQ010000001.1"/>
</dbReference>